<gene>
    <name evidence="3" type="ORF">PG986_003452</name>
</gene>
<feature type="domain" description="ATPase AAA-type core" evidence="1">
    <location>
        <begin position="395"/>
        <end position="527"/>
    </location>
</feature>
<dbReference type="InterPro" id="IPR027417">
    <property type="entry name" value="P-loop_NTPase"/>
</dbReference>
<dbReference type="Proteomes" id="UP001391051">
    <property type="component" value="Unassembled WGS sequence"/>
</dbReference>
<dbReference type="Pfam" id="PF22942">
    <property type="entry name" value="DUF7025"/>
    <property type="match status" value="1"/>
</dbReference>
<feature type="domain" description="DUF7025" evidence="2">
    <location>
        <begin position="105"/>
        <end position="198"/>
    </location>
</feature>
<evidence type="ECO:0000313" key="4">
    <source>
        <dbReference type="Proteomes" id="UP001391051"/>
    </source>
</evidence>
<evidence type="ECO:0000259" key="2">
    <source>
        <dbReference type="Pfam" id="PF22942"/>
    </source>
</evidence>
<dbReference type="PANTHER" id="PTHR46411:SF4">
    <property type="entry name" value="AAA+ ATPASE DOMAIN-CONTAINING PROTEIN"/>
    <property type="match status" value="1"/>
</dbReference>
<evidence type="ECO:0000259" key="1">
    <source>
        <dbReference type="Pfam" id="PF00004"/>
    </source>
</evidence>
<keyword evidence="4" id="KW-1185">Reference proteome</keyword>
<dbReference type="Gene3D" id="3.40.50.300">
    <property type="entry name" value="P-loop containing nucleotide triphosphate hydrolases"/>
    <property type="match status" value="1"/>
</dbReference>
<dbReference type="RefSeq" id="XP_066704738.1">
    <property type="nucleotide sequence ID" value="XM_066839674.1"/>
</dbReference>
<reference evidence="3 4" key="1">
    <citation type="submission" date="2023-01" db="EMBL/GenBank/DDBJ databases">
        <title>Analysis of 21 Apiospora genomes using comparative genomics revels a genus with tremendous synthesis potential of carbohydrate active enzymes and secondary metabolites.</title>
        <authorList>
            <person name="Sorensen T."/>
        </authorList>
    </citation>
    <scope>NUCLEOTIDE SEQUENCE [LARGE SCALE GENOMIC DNA]</scope>
    <source>
        <strain evidence="3 4">CBS 24483</strain>
    </source>
</reference>
<sequence>MQHPDTNVKVFRWEMSGEKRALRIMCSDLCQGLPHLAANSPGVWTEFSGHLVVEPYELIFYNKTRIKQGKTEDLGHGNWQKHLLFLLEQLEEESPRAWSVLDAIEERRRKTITFDAVPLLYRPGAVVLEDQYGAWRAYVIERCEHRTSTSTESMLTHARYLDFDKTGKYLVPYTSVFELTKFDSELPITSLELIPLELFDQKPDLIDSVRDRGAKYSQYGARVWYCDYHGDEWPRPSRKGPLRVIIDCITPSKHIRATGVSNAKEHDVFCSICAGKSPGLASFPEPIKHDAPVCGPEASDREQHPVGLDTDSIESPYLFCPPSLWAFSLHHKTWRRVLPHELSEVDTRDEPFDEDLCMEDKKKSHFKSIVREYTNVLNQGKPSGNLVQQGPALSVLLCGNTGVGKTFTAGKCQRSEFDVPDTGLIQLECLSEKYGLPLYTMNCGDLGDEPESFDLKLHETFLRGINWGAIILLDEVDEYVYSRDRHNTKRNYLLPILLRHLETSQSLTIITMTHTEDAEPAFLGRLHWSLHLPGFGFADQKHLWIKAFDSIPMHLRHKRELHNFINDELVIFEDGDFKYMNARQIANAVRFATAIARGADMNGSECGLNAEHIRTTLRLSKDFEEYMQHGSKGAKGRKMEAMRLVAGKMGGNGGV</sequence>
<dbReference type="InterPro" id="IPR054289">
    <property type="entry name" value="DUF7025"/>
</dbReference>
<keyword evidence="3" id="KW-0378">Hydrolase</keyword>
<dbReference type="GO" id="GO:0016787">
    <property type="term" value="F:hydrolase activity"/>
    <property type="evidence" value="ECO:0007669"/>
    <property type="project" value="UniProtKB-KW"/>
</dbReference>
<organism evidence="3 4">
    <name type="scientific">Apiospora aurea</name>
    <dbReference type="NCBI Taxonomy" id="335848"/>
    <lineage>
        <taxon>Eukaryota</taxon>
        <taxon>Fungi</taxon>
        <taxon>Dikarya</taxon>
        <taxon>Ascomycota</taxon>
        <taxon>Pezizomycotina</taxon>
        <taxon>Sordariomycetes</taxon>
        <taxon>Xylariomycetidae</taxon>
        <taxon>Amphisphaeriales</taxon>
        <taxon>Apiosporaceae</taxon>
        <taxon>Apiospora</taxon>
    </lineage>
</organism>
<protein>
    <submittedName>
        <fullName evidence="3">P-loop containing nucleoside triphosphate hydrolase protein</fullName>
    </submittedName>
</protein>
<dbReference type="CDD" id="cd00009">
    <property type="entry name" value="AAA"/>
    <property type="match status" value="1"/>
</dbReference>
<dbReference type="Pfam" id="PF00004">
    <property type="entry name" value="AAA"/>
    <property type="match status" value="1"/>
</dbReference>
<accession>A0ABR1QRP5</accession>
<dbReference type="GeneID" id="92072736"/>
<dbReference type="InterPro" id="IPR003959">
    <property type="entry name" value="ATPase_AAA_core"/>
</dbReference>
<dbReference type="PANTHER" id="PTHR46411">
    <property type="entry name" value="FAMILY ATPASE, PUTATIVE-RELATED"/>
    <property type="match status" value="1"/>
</dbReference>
<proteinExistence type="predicted"/>
<dbReference type="SUPFAM" id="SSF52540">
    <property type="entry name" value="P-loop containing nucleoside triphosphate hydrolases"/>
    <property type="match status" value="1"/>
</dbReference>
<dbReference type="EMBL" id="JAQQWE010000002">
    <property type="protein sequence ID" value="KAK7962627.1"/>
    <property type="molecule type" value="Genomic_DNA"/>
</dbReference>
<name>A0ABR1QRP5_9PEZI</name>
<comment type="caution">
    <text evidence="3">The sequence shown here is derived from an EMBL/GenBank/DDBJ whole genome shotgun (WGS) entry which is preliminary data.</text>
</comment>
<evidence type="ECO:0000313" key="3">
    <source>
        <dbReference type="EMBL" id="KAK7962627.1"/>
    </source>
</evidence>